<proteinExistence type="predicted"/>
<organism evidence="1 2">
    <name type="scientific">Brassicogethes aeneus</name>
    <name type="common">Rape pollen beetle</name>
    <name type="synonym">Meligethes aeneus</name>
    <dbReference type="NCBI Taxonomy" id="1431903"/>
    <lineage>
        <taxon>Eukaryota</taxon>
        <taxon>Metazoa</taxon>
        <taxon>Ecdysozoa</taxon>
        <taxon>Arthropoda</taxon>
        <taxon>Hexapoda</taxon>
        <taxon>Insecta</taxon>
        <taxon>Pterygota</taxon>
        <taxon>Neoptera</taxon>
        <taxon>Endopterygota</taxon>
        <taxon>Coleoptera</taxon>
        <taxon>Polyphaga</taxon>
        <taxon>Cucujiformia</taxon>
        <taxon>Nitidulidae</taxon>
        <taxon>Meligethinae</taxon>
        <taxon>Brassicogethes</taxon>
    </lineage>
</organism>
<reference evidence="1" key="1">
    <citation type="submission" date="2021-12" db="EMBL/GenBank/DDBJ databases">
        <authorList>
            <person name="King R."/>
        </authorList>
    </citation>
    <scope>NUCLEOTIDE SEQUENCE</scope>
</reference>
<evidence type="ECO:0000313" key="2">
    <source>
        <dbReference type="Proteomes" id="UP001154078"/>
    </source>
</evidence>
<dbReference type="EMBL" id="OV121136">
    <property type="protein sequence ID" value="CAH0556720.1"/>
    <property type="molecule type" value="Genomic_DNA"/>
</dbReference>
<keyword evidence="2" id="KW-1185">Reference proteome</keyword>
<dbReference type="OrthoDB" id="7699071at2759"/>
<evidence type="ECO:0000313" key="1">
    <source>
        <dbReference type="EMBL" id="CAH0556720.1"/>
    </source>
</evidence>
<gene>
    <name evidence="1" type="ORF">MELIAE_LOCUS7605</name>
</gene>
<dbReference type="AlphaFoldDB" id="A0A9P0B718"/>
<protein>
    <submittedName>
        <fullName evidence="1">Uncharacterized protein</fullName>
    </submittedName>
</protein>
<sequence>MQTNIPIRLQIHQEGRVHRIQVRTLFDGGVKQNEIKETLLTAVCQKCCQQNQKRIQDIAKNYSTQFRRRWLAVNRTKHVFFSKNENWLKKFLFLNCISGKHPDGVGRPKLEFEQLTYSGKFRRTENLRKSDSNELLFAVQMNLKANGKKTTAKSIRNLVQKNNIPNEPDGSKSQLSSERALALTVDARLSKRQYQELRNIAKENNSNLYPPYNQIREAKKLCYPNDITATDHSVSVKLQSLLDHTTCRLLSTLELDGFKSLKKCELIMISKWGMDGSSGQKEYRQAFESNYSDKNLLLTCLVPLQIYTWNKKNEKILIWNNPMPSSTRYCRPCKIQFLKENIEVSKSEYAVMQAEIDNLMPTKFLINKHHYNIKHELYMTMIDTKMINSLTDTSSQKCYLCGAAPNEMNDIEKVSKKPIKDEYLKFGITSLHIWIRSFE</sequence>
<dbReference type="Proteomes" id="UP001154078">
    <property type="component" value="Chromosome 5"/>
</dbReference>
<name>A0A9P0B718_BRAAE</name>
<accession>A0A9P0B718</accession>